<comment type="caution">
    <text evidence="2">The sequence shown here is derived from an EMBL/GenBank/DDBJ whole genome shotgun (WGS) entry which is preliminary data.</text>
</comment>
<keyword evidence="3" id="KW-1185">Reference proteome</keyword>
<feature type="region of interest" description="Disordered" evidence="1">
    <location>
        <begin position="111"/>
        <end position="194"/>
    </location>
</feature>
<dbReference type="AlphaFoldDB" id="A0A830HBL1"/>
<organism evidence="2 3">
    <name type="scientific">Pycnococcus provasolii</name>
    <dbReference type="NCBI Taxonomy" id="41880"/>
    <lineage>
        <taxon>Eukaryota</taxon>
        <taxon>Viridiplantae</taxon>
        <taxon>Chlorophyta</taxon>
        <taxon>Pseudoscourfieldiophyceae</taxon>
        <taxon>Pseudoscourfieldiales</taxon>
        <taxon>Pycnococcaceae</taxon>
        <taxon>Pycnococcus</taxon>
    </lineage>
</organism>
<evidence type="ECO:0000313" key="2">
    <source>
        <dbReference type="EMBL" id="GHP02749.1"/>
    </source>
</evidence>
<proteinExistence type="predicted"/>
<feature type="region of interest" description="Disordered" evidence="1">
    <location>
        <begin position="57"/>
        <end position="90"/>
    </location>
</feature>
<dbReference type="EMBL" id="BNJQ01000004">
    <property type="protein sequence ID" value="GHP02749.1"/>
    <property type="molecule type" value="Genomic_DNA"/>
</dbReference>
<accession>A0A830HBL1</accession>
<evidence type="ECO:0000313" key="3">
    <source>
        <dbReference type="Proteomes" id="UP000660262"/>
    </source>
</evidence>
<feature type="compositionally biased region" description="Low complexity" evidence="1">
    <location>
        <begin position="74"/>
        <end position="90"/>
    </location>
</feature>
<gene>
    <name evidence="2" type="ORF">PPROV_000150400</name>
</gene>
<evidence type="ECO:0000256" key="1">
    <source>
        <dbReference type="SAM" id="MobiDB-lite"/>
    </source>
</evidence>
<feature type="compositionally biased region" description="Acidic residues" evidence="1">
    <location>
        <begin position="141"/>
        <end position="151"/>
    </location>
</feature>
<dbReference type="Proteomes" id="UP000660262">
    <property type="component" value="Unassembled WGS sequence"/>
</dbReference>
<sequence length="194" mass="20597">MATDSAALATDLADDANVDDTSLLRILGHTHAKARDAARRYLHMSAADVTSAFNKTAHAQTQPLKPRAGLGPQAASSGLESGLGPSLSLAQKPTVAHALAKRVGKMNKRMNGQEEAGGAPRLAAVPPASKPRKRFVRDHDESDDDDDDDENDGGRGGGGRRDAFGASKMSRQPLWSQLVPKKKNKKSKKKKTAL</sequence>
<protein>
    <submittedName>
        <fullName evidence="2">Uncharacterized protein</fullName>
    </submittedName>
</protein>
<feature type="compositionally biased region" description="Basic residues" evidence="1">
    <location>
        <begin position="180"/>
        <end position="194"/>
    </location>
</feature>
<reference evidence="2" key="1">
    <citation type="submission" date="2020-10" db="EMBL/GenBank/DDBJ databases">
        <title>Unveiling of a novel bifunctional photoreceptor, Dualchrome1, isolated from a cosmopolitan green alga.</title>
        <authorList>
            <person name="Suzuki S."/>
            <person name="Kawachi M."/>
        </authorList>
    </citation>
    <scope>NUCLEOTIDE SEQUENCE</scope>
    <source>
        <strain evidence="2">NIES 2893</strain>
    </source>
</reference>
<name>A0A830HBL1_9CHLO</name>